<feature type="active site" description="Proton donor" evidence="14">
    <location>
        <position position="82"/>
    </location>
</feature>
<protein>
    <recommendedName>
        <fullName evidence="5">Phosphoserine phosphatase</fullName>
        <ecNumber evidence="4">3.1.3.3</ecNumber>
    </recommendedName>
    <alternativeName>
        <fullName evidence="11">O-phosphoserine phosphohydrolase</fullName>
    </alternativeName>
</protein>
<evidence type="ECO:0000256" key="1">
    <source>
        <dbReference type="ARBA" id="ARBA00001946"/>
    </source>
</evidence>
<dbReference type="GO" id="GO:0005737">
    <property type="term" value="C:cytoplasm"/>
    <property type="evidence" value="ECO:0007669"/>
    <property type="project" value="TreeGrafter"/>
</dbReference>
<dbReference type="Pfam" id="PF12710">
    <property type="entry name" value="HAD"/>
    <property type="match status" value="1"/>
</dbReference>
<evidence type="ECO:0000259" key="15">
    <source>
        <dbReference type="Pfam" id="PF13284"/>
    </source>
</evidence>
<dbReference type="EC" id="3.1.3.3" evidence="4"/>
<comment type="catalytic activity">
    <reaction evidence="12">
        <text>O-phospho-L-serine + H2O = L-serine + phosphate</text>
        <dbReference type="Rhea" id="RHEA:21208"/>
        <dbReference type="ChEBI" id="CHEBI:15377"/>
        <dbReference type="ChEBI" id="CHEBI:33384"/>
        <dbReference type="ChEBI" id="CHEBI:43474"/>
        <dbReference type="ChEBI" id="CHEBI:57524"/>
        <dbReference type="EC" id="3.1.3.3"/>
    </reaction>
</comment>
<dbReference type="NCBIfam" id="TIGR01488">
    <property type="entry name" value="HAD-SF-IB"/>
    <property type="match status" value="1"/>
</dbReference>
<name>A0A4V2F344_9BURK</name>
<keyword evidence="6" id="KW-0028">Amino-acid biosynthesis</keyword>
<feature type="active site" description="Nucleophile" evidence="14">
    <location>
        <position position="80"/>
    </location>
</feature>
<dbReference type="UniPathway" id="UPA00135">
    <property type="reaction ID" value="UER00198"/>
</dbReference>
<dbReference type="InterPro" id="IPR036412">
    <property type="entry name" value="HAD-like_sf"/>
</dbReference>
<comment type="caution">
    <text evidence="16">The sequence shown here is derived from an EMBL/GenBank/DDBJ whole genome shotgun (WGS) entry which is preliminary data.</text>
</comment>
<evidence type="ECO:0000256" key="9">
    <source>
        <dbReference type="ARBA" id="ARBA00022842"/>
    </source>
</evidence>
<evidence type="ECO:0000256" key="5">
    <source>
        <dbReference type="ARBA" id="ARBA00015196"/>
    </source>
</evidence>
<evidence type="ECO:0000313" key="17">
    <source>
        <dbReference type="Proteomes" id="UP000292445"/>
    </source>
</evidence>
<evidence type="ECO:0000256" key="10">
    <source>
        <dbReference type="ARBA" id="ARBA00023299"/>
    </source>
</evidence>
<dbReference type="NCBIfam" id="TIGR00338">
    <property type="entry name" value="serB"/>
    <property type="match status" value="1"/>
</dbReference>
<dbReference type="Proteomes" id="UP000292445">
    <property type="component" value="Unassembled WGS sequence"/>
</dbReference>
<keyword evidence="8" id="KW-0378">Hydrolase</keyword>
<feature type="domain" description="DUF4072" evidence="15">
    <location>
        <begin position="4"/>
        <end position="50"/>
    </location>
</feature>
<evidence type="ECO:0000256" key="8">
    <source>
        <dbReference type="ARBA" id="ARBA00022801"/>
    </source>
</evidence>
<dbReference type="InterPro" id="IPR004469">
    <property type="entry name" value="PSP"/>
</dbReference>
<evidence type="ECO:0000256" key="13">
    <source>
        <dbReference type="ARBA" id="ARBA00048523"/>
    </source>
</evidence>
<dbReference type="PANTHER" id="PTHR43344:SF2">
    <property type="entry name" value="PHOSPHOSERINE PHOSPHATASE"/>
    <property type="match status" value="1"/>
</dbReference>
<dbReference type="SFLD" id="SFLDF00029">
    <property type="entry name" value="phosphoserine_phosphatase"/>
    <property type="match status" value="1"/>
</dbReference>
<dbReference type="RefSeq" id="WP_130358680.1">
    <property type="nucleotide sequence ID" value="NZ_SGXC01000002.1"/>
</dbReference>
<dbReference type="OrthoDB" id="9792539at2"/>
<dbReference type="SUPFAM" id="SSF56784">
    <property type="entry name" value="HAD-like"/>
    <property type="match status" value="1"/>
</dbReference>
<dbReference type="GO" id="GO:0006564">
    <property type="term" value="P:L-serine biosynthetic process"/>
    <property type="evidence" value="ECO:0007669"/>
    <property type="project" value="UniProtKB-KW"/>
</dbReference>
<comment type="catalytic activity">
    <reaction evidence="13">
        <text>O-phospho-D-serine + H2O = D-serine + phosphate</text>
        <dbReference type="Rhea" id="RHEA:24873"/>
        <dbReference type="ChEBI" id="CHEBI:15377"/>
        <dbReference type="ChEBI" id="CHEBI:35247"/>
        <dbReference type="ChEBI" id="CHEBI:43474"/>
        <dbReference type="ChEBI" id="CHEBI:58680"/>
        <dbReference type="EC" id="3.1.3.3"/>
    </reaction>
</comment>
<evidence type="ECO:0000256" key="4">
    <source>
        <dbReference type="ARBA" id="ARBA00012640"/>
    </source>
</evidence>
<dbReference type="SFLD" id="SFLDS00003">
    <property type="entry name" value="Haloacid_Dehalogenase"/>
    <property type="match status" value="1"/>
</dbReference>
<dbReference type="CDD" id="cd07500">
    <property type="entry name" value="HAD_PSP"/>
    <property type="match status" value="1"/>
</dbReference>
<dbReference type="PANTHER" id="PTHR43344">
    <property type="entry name" value="PHOSPHOSERINE PHOSPHATASE"/>
    <property type="match status" value="1"/>
</dbReference>
<keyword evidence="10" id="KW-0718">Serine biosynthesis</keyword>
<evidence type="ECO:0000256" key="11">
    <source>
        <dbReference type="ARBA" id="ARBA00031693"/>
    </source>
</evidence>
<evidence type="ECO:0000256" key="3">
    <source>
        <dbReference type="ARBA" id="ARBA00009184"/>
    </source>
</evidence>
<dbReference type="InterPro" id="IPR023214">
    <property type="entry name" value="HAD_sf"/>
</dbReference>
<keyword evidence="17" id="KW-1185">Reference proteome</keyword>
<dbReference type="InterPro" id="IPR025138">
    <property type="entry name" value="DUF4072"/>
</dbReference>
<dbReference type="Pfam" id="PF13284">
    <property type="entry name" value="DUF4072"/>
    <property type="match status" value="1"/>
</dbReference>
<reference evidence="16 17" key="1">
    <citation type="submission" date="2019-02" db="EMBL/GenBank/DDBJ databases">
        <title>Genomic Encyclopedia of Type Strains, Phase IV (KMG-IV): sequencing the most valuable type-strain genomes for metagenomic binning, comparative biology and taxonomic classification.</title>
        <authorList>
            <person name="Goeker M."/>
        </authorList>
    </citation>
    <scope>NUCLEOTIDE SEQUENCE [LARGE SCALE GENOMIC DNA]</scope>
    <source>
        <strain evidence="16 17">K24</strain>
    </source>
</reference>
<proteinExistence type="inferred from homology"/>
<gene>
    <name evidence="16" type="ORF">EV675_3722</name>
</gene>
<evidence type="ECO:0000256" key="7">
    <source>
        <dbReference type="ARBA" id="ARBA00022723"/>
    </source>
</evidence>
<accession>A0A4V2F344</accession>
<evidence type="ECO:0000313" key="16">
    <source>
        <dbReference type="EMBL" id="RZS81104.1"/>
    </source>
</evidence>
<dbReference type="InterPro" id="IPR050582">
    <property type="entry name" value="HAD-like_SerB"/>
</dbReference>
<dbReference type="AlphaFoldDB" id="A0A4V2F344"/>
<sequence length="286" mass="30953">MTHLVIQAPDLAQAAIEHVSALARARRIVELAPGAVRLTEADDAPAARAQVAAYCQEARVDWAYVEPGARLADWKVLAMDMDSTLINIECIDEIADMAGLKPQVAAITEAAMRGEIADFSESLTRRVALLQGLPLEALEQVYVERLRLNPGAERLLLAAQRVGIKTLLVSGGFTWFTSRLQQRLQLNEAHANTLEVEDGRLTGKVQGAILDADAKARHLREFAQRHGAPLARAIAVGDGANDLKMLGLAGLSVAYHAKPVVREQTSRALNVCGLDGILNWFEDTLG</sequence>
<dbReference type="GO" id="GO:0036424">
    <property type="term" value="F:L-phosphoserine phosphatase activity"/>
    <property type="evidence" value="ECO:0007669"/>
    <property type="project" value="InterPro"/>
</dbReference>
<dbReference type="SFLD" id="SFLDG01136">
    <property type="entry name" value="C1.6:_Phosphoserine_Phosphatas"/>
    <property type="match status" value="1"/>
</dbReference>
<evidence type="ECO:0000256" key="6">
    <source>
        <dbReference type="ARBA" id="ARBA00022605"/>
    </source>
</evidence>
<dbReference type="GO" id="GO:0000287">
    <property type="term" value="F:magnesium ion binding"/>
    <property type="evidence" value="ECO:0007669"/>
    <property type="project" value="TreeGrafter"/>
</dbReference>
<dbReference type="SFLD" id="SFLDG01137">
    <property type="entry name" value="C1.6.1:_Phosphoserine_Phosphat"/>
    <property type="match status" value="1"/>
</dbReference>
<keyword evidence="7" id="KW-0479">Metal-binding</keyword>
<evidence type="ECO:0000256" key="14">
    <source>
        <dbReference type="PIRSR" id="PIRSR604469-1"/>
    </source>
</evidence>
<comment type="pathway">
    <text evidence="2">Amino-acid biosynthesis; L-serine biosynthesis; L-serine from 3-phospho-D-glycerate: step 3/3.</text>
</comment>
<organism evidence="16 17">
    <name type="scientific">Pigmentiphaga kullae</name>
    <dbReference type="NCBI Taxonomy" id="151784"/>
    <lineage>
        <taxon>Bacteria</taxon>
        <taxon>Pseudomonadati</taxon>
        <taxon>Pseudomonadota</taxon>
        <taxon>Betaproteobacteria</taxon>
        <taxon>Burkholderiales</taxon>
        <taxon>Alcaligenaceae</taxon>
        <taxon>Pigmentiphaga</taxon>
    </lineage>
</organism>
<dbReference type="Gene3D" id="3.40.50.1000">
    <property type="entry name" value="HAD superfamily/HAD-like"/>
    <property type="match status" value="1"/>
</dbReference>
<comment type="similarity">
    <text evidence="3">Belongs to the HAD-like hydrolase superfamily. SerB family.</text>
</comment>
<keyword evidence="9" id="KW-0460">Magnesium</keyword>
<comment type="cofactor">
    <cofactor evidence="1">
        <name>Mg(2+)</name>
        <dbReference type="ChEBI" id="CHEBI:18420"/>
    </cofactor>
</comment>
<dbReference type="EMBL" id="SGXC01000002">
    <property type="protein sequence ID" value="RZS81104.1"/>
    <property type="molecule type" value="Genomic_DNA"/>
</dbReference>
<evidence type="ECO:0000256" key="12">
    <source>
        <dbReference type="ARBA" id="ARBA00048138"/>
    </source>
</evidence>
<evidence type="ECO:0000256" key="2">
    <source>
        <dbReference type="ARBA" id="ARBA00005135"/>
    </source>
</evidence>